<keyword evidence="2" id="KW-1185">Reference proteome</keyword>
<organism evidence="1 2">
    <name type="scientific">Aquibium pacificus</name>
    <dbReference type="NCBI Taxonomy" id="3153579"/>
    <lineage>
        <taxon>Bacteria</taxon>
        <taxon>Pseudomonadati</taxon>
        <taxon>Pseudomonadota</taxon>
        <taxon>Alphaproteobacteria</taxon>
        <taxon>Hyphomicrobiales</taxon>
        <taxon>Phyllobacteriaceae</taxon>
        <taxon>Aquibium</taxon>
    </lineage>
</organism>
<gene>
    <name evidence="1" type="ORF">ABGN05_24055</name>
</gene>
<evidence type="ECO:0000313" key="2">
    <source>
        <dbReference type="Proteomes" id="UP001556692"/>
    </source>
</evidence>
<reference evidence="1 2" key="1">
    <citation type="submission" date="2024-05" db="EMBL/GenBank/DDBJ databases">
        <authorList>
            <person name="Jiang F."/>
        </authorList>
    </citation>
    <scope>NUCLEOTIDE SEQUENCE [LARGE SCALE GENOMIC DNA]</scope>
    <source>
        <strain evidence="1 2">LZ166</strain>
    </source>
</reference>
<protein>
    <submittedName>
        <fullName evidence="1">Uncharacterized protein</fullName>
    </submittedName>
</protein>
<proteinExistence type="predicted"/>
<accession>A0ABV3SPK2</accession>
<name>A0ABV3SPK2_9HYPH</name>
<dbReference type="Proteomes" id="UP001556692">
    <property type="component" value="Unassembled WGS sequence"/>
</dbReference>
<comment type="caution">
    <text evidence="1">The sequence shown here is derived from an EMBL/GenBank/DDBJ whole genome shotgun (WGS) entry which is preliminary data.</text>
</comment>
<dbReference type="EMBL" id="JBDPGJ010000006">
    <property type="protein sequence ID" value="MEX0408722.1"/>
    <property type="molecule type" value="Genomic_DNA"/>
</dbReference>
<sequence length="61" mass="6646">MRNRLSRPAAILRDMLPVRHAKRKAVSDQAAQTRLPFLIADHLAGLGTKHHQPAATAKLGA</sequence>
<evidence type="ECO:0000313" key="1">
    <source>
        <dbReference type="EMBL" id="MEX0408722.1"/>
    </source>
</evidence>
<dbReference type="RefSeq" id="WP_367956592.1">
    <property type="nucleotide sequence ID" value="NZ_JBDPGJ010000006.1"/>
</dbReference>